<dbReference type="RefSeq" id="YP_010660897.1">
    <property type="nucleotide sequence ID" value="NC_070882.1"/>
</dbReference>
<evidence type="ECO:0000313" key="2">
    <source>
        <dbReference type="Proteomes" id="UP000322144"/>
    </source>
</evidence>
<name>A0A5C1K7H1_9CAUD</name>
<dbReference type="KEGG" id="vg:77936907"/>
<evidence type="ECO:0000313" key="1">
    <source>
        <dbReference type="EMBL" id="QEM41886.1"/>
    </source>
</evidence>
<reference evidence="1 2" key="1">
    <citation type="submission" date="2019-06" db="EMBL/GenBank/DDBJ databases">
        <title>A distant relative of Phikzvirus genus phages from a therapeutic phage collection.</title>
        <authorList>
            <person name="Hejnowicz M.S."/>
            <person name="Dabrowski K."/>
            <person name="Gawor J."/>
            <person name="Weber-Dabrowska B."/>
            <person name="Gromadka R."/>
            <person name="Lobocka M.B."/>
        </authorList>
    </citation>
    <scope>NUCLEOTIDE SEQUENCE [LARGE SCALE GENOMIC DNA]</scope>
</reference>
<keyword evidence="2" id="KW-1185">Reference proteome</keyword>
<proteinExistence type="predicted"/>
<dbReference type="EMBL" id="MN103543">
    <property type="protein sequence ID" value="QEM41886.1"/>
    <property type="molecule type" value="Genomic_DNA"/>
</dbReference>
<dbReference type="GeneID" id="77936907"/>
<dbReference type="Proteomes" id="UP000322144">
    <property type="component" value="Segment"/>
</dbReference>
<sequence>MSDVIVQLPLDKTGRDPNNLVGSEEATLTPISGFPFKMVTMYHGGFYVNSLRVYDSRYVPLIRDKDYIVTYYHKQASEFYGLDIASGIVFLDRTRTGKIYMSAQMVGGDVAFSFTVIDDYVNFWKTKPSDYIPKWLDYNGTEPIYGPGELAALRWRLDTYQPFNNEIENISRAITGQLGNTEAEFRVDVKAEYDRFLQRFNNRLDLHIQDKENPHVDTKEHVGLGLVENYRVASLAEATAGISNELYLTPQLSAAEVNKIGGDPLQAHIDARGNVHGVTNAQLNTNSKQEVNTLANTKYLRNEVVENSNLGFWLNQDMTYNQILQLYRKDIPANAFTNYDQGKLPLGRLGHGVLNNRAVLDNNRNWTNIDALLSLLPQGGSGDVAFASFSVNITQAQANAMVATTPPFSNMRLNSIVFYYIRETKAWGSGNGAWNGVYDILYASMNIPGQGWVPI</sequence>
<protein>
    <submittedName>
        <fullName evidence="1">Minor tail protein</fullName>
    </submittedName>
</protein>
<organism evidence="1 2">
    <name type="scientific">Pseudomonas phage vB_PaeM_PS119XW</name>
    <dbReference type="NCBI Taxonomy" id="2601632"/>
    <lineage>
        <taxon>Viruses</taxon>
        <taxon>Duplodnaviria</taxon>
        <taxon>Heunggongvirae</taxon>
        <taxon>Uroviricota</taxon>
        <taxon>Caudoviricetes</taxon>
        <taxon>Chimalliviridae</taxon>
        <taxon>Pawinskivirus</taxon>
        <taxon>Pawinskivirus PS119XW</taxon>
    </lineage>
</organism>
<accession>A0A5C1K7H1</accession>